<dbReference type="InterPro" id="IPR011050">
    <property type="entry name" value="Pectin_lyase_fold/virulence"/>
</dbReference>
<sequence>MSVHDTALRVGASAAINLGITRADIPSRVIPFRSITLSGFYAAGDLGAGAVYVRGTSSGPMAVRDAAGTWWNLYVSQGVGAGWFGDLTGADAGPVINAAITAMGAVGGGQVRIPAGTFNVATDLVPKSNVTVSGLYGASTLKVPDGNSTRNRIFYSVSSGNACNNFVLDGLSFEGQWANIQSETPDNGLVTLKYVTGLLVLKCRFRNSRYFCLNVNECDYVIVDKCSLKYSCRDMIAVWGTPNVQVTDNNLEHNDDDGISINLETDQLNPVRSRIIVSRNTLVDTGPIRTEAPKNVTVVDNNVHRPRGSGIHVGITNTSGVGTSSGLNVLVEGNTITDVIDRAWFTSGEQVGSVNSRIYILVNSLKPQAGSLSAIPGEINASGVVQDPYGYFYTDATVGGTDPIRASKNIIVRGNICQRTLPAATNYTDWGFGQAFTKNGWVNYQVPDAVLRGCGILARLPQSGLRIEENVIEAGRYGIAFEVLSGVTLASRLAQDCSVMRNKVRDADLYGIAWLSSGSLTHQDITFDGNDIDCDPYFTNSNRGANGTWATSATPVALQVPNLGSAVILRQRIRNCSQVIVQTGVSVLQYLDGNLLFADPAAVGFSTSNKGIGNLPPIGGGEHWWLQAVDSDPLSATYGASLGTNMRTNSGAPSSGKWLAGMRVANRASAESGTAGSKYIPAFYSRVTTGTGSVLNTDWFEMRCPTGN</sequence>
<dbReference type="HOGENOM" id="CLU_389761_0_0_5"/>
<keyword evidence="3" id="KW-1185">Reference proteome</keyword>
<dbReference type="OrthoDB" id="8002252at2"/>
<dbReference type="Gene3D" id="2.160.20.10">
    <property type="entry name" value="Single-stranded right-handed beta-helix, Pectin lyase-like"/>
    <property type="match status" value="1"/>
</dbReference>
<dbReference type="InterPro" id="IPR039448">
    <property type="entry name" value="Beta_helix"/>
</dbReference>
<dbReference type="InterPro" id="IPR012334">
    <property type="entry name" value="Pectin_lyas_fold"/>
</dbReference>
<dbReference type="Proteomes" id="UP000002417">
    <property type="component" value="Chromosome"/>
</dbReference>
<evidence type="ECO:0000259" key="1">
    <source>
        <dbReference type="Pfam" id="PF13229"/>
    </source>
</evidence>
<proteinExistence type="predicted"/>
<name>A7ILJ1_XANP2</name>
<organism evidence="2 3">
    <name type="scientific">Xanthobacter autotrophicus (strain ATCC BAA-1158 / Py2)</name>
    <dbReference type="NCBI Taxonomy" id="78245"/>
    <lineage>
        <taxon>Bacteria</taxon>
        <taxon>Pseudomonadati</taxon>
        <taxon>Pseudomonadota</taxon>
        <taxon>Alphaproteobacteria</taxon>
        <taxon>Hyphomicrobiales</taxon>
        <taxon>Xanthobacteraceae</taxon>
        <taxon>Xanthobacter</taxon>
    </lineage>
</organism>
<dbReference type="STRING" id="78245.Xaut_3656"/>
<reference evidence="2 3" key="1">
    <citation type="submission" date="2007-07" db="EMBL/GenBank/DDBJ databases">
        <title>Complete sequence of chromosome of Xanthobacter autotrophicus Py2.</title>
        <authorList>
            <consortium name="US DOE Joint Genome Institute"/>
            <person name="Copeland A."/>
            <person name="Lucas S."/>
            <person name="Lapidus A."/>
            <person name="Barry K."/>
            <person name="Glavina del Rio T."/>
            <person name="Hammon N."/>
            <person name="Israni S."/>
            <person name="Dalin E."/>
            <person name="Tice H."/>
            <person name="Pitluck S."/>
            <person name="Sims D."/>
            <person name="Brettin T."/>
            <person name="Bruce D."/>
            <person name="Detter J.C."/>
            <person name="Han C."/>
            <person name="Tapia R."/>
            <person name="Brainard J."/>
            <person name="Schmutz J."/>
            <person name="Larimer F."/>
            <person name="Land M."/>
            <person name="Hauser L."/>
            <person name="Kyrpides N."/>
            <person name="Kim E."/>
            <person name="Ensigns S.A."/>
            <person name="Richardson P."/>
        </authorList>
    </citation>
    <scope>NUCLEOTIDE SEQUENCE [LARGE SCALE GENOMIC DNA]</scope>
    <source>
        <strain evidence="3">ATCC BAA-1158 / Py2</strain>
    </source>
</reference>
<feature type="domain" description="Right handed beta helix" evidence="1">
    <location>
        <begin position="199"/>
        <end position="318"/>
    </location>
</feature>
<gene>
    <name evidence="2" type="ordered locus">Xaut_3656</name>
</gene>
<dbReference type="SUPFAM" id="SSF51126">
    <property type="entry name" value="Pectin lyase-like"/>
    <property type="match status" value="2"/>
</dbReference>
<dbReference type="Pfam" id="PF13229">
    <property type="entry name" value="Beta_helix"/>
    <property type="match status" value="1"/>
</dbReference>
<dbReference type="EMBL" id="CP000781">
    <property type="protein sequence ID" value="ABS68884.1"/>
    <property type="molecule type" value="Genomic_DNA"/>
</dbReference>
<dbReference type="AlphaFoldDB" id="A7ILJ1"/>
<dbReference type="InterPro" id="IPR006626">
    <property type="entry name" value="PbH1"/>
</dbReference>
<accession>A7ILJ1</accession>
<dbReference type="SMART" id="SM00710">
    <property type="entry name" value="PbH1"/>
    <property type="match status" value="6"/>
</dbReference>
<evidence type="ECO:0000313" key="2">
    <source>
        <dbReference type="EMBL" id="ABS68884.1"/>
    </source>
</evidence>
<dbReference type="KEGG" id="xau:Xaut_3656"/>
<evidence type="ECO:0000313" key="3">
    <source>
        <dbReference type="Proteomes" id="UP000002417"/>
    </source>
</evidence>
<protein>
    <recommendedName>
        <fullName evidence="1">Right handed beta helix domain-containing protein</fullName>
    </recommendedName>
</protein>
<dbReference type="eggNOG" id="COG5434">
    <property type="taxonomic scope" value="Bacteria"/>
</dbReference>